<keyword evidence="2" id="KW-1185">Reference proteome</keyword>
<evidence type="ECO:0000313" key="2">
    <source>
        <dbReference type="Proteomes" id="UP000305709"/>
    </source>
</evidence>
<accession>A0A5C4NDS4</accession>
<dbReference type="RefSeq" id="WP_139082446.1">
    <property type="nucleotide sequence ID" value="NZ_VDFV01000024.1"/>
</dbReference>
<name>A0A5C4NDS4_9RHOB</name>
<reference evidence="1 2" key="1">
    <citation type="submission" date="2019-06" db="EMBL/GenBank/DDBJ databases">
        <authorList>
            <person name="Jiang L."/>
        </authorList>
    </citation>
    <scope>NUCLEOTIDE SEQUENCE [LARGE SCALE GENOMIC DNA]</scope>
    <source>
        <strain evidence="1 2">YIM 48858</strain>
    </source>
</reference>
<dbReference type="Gene3D" id="3.40.190.10">
    <property type="entry name" value="Periplasmic binding protein-like II"/>
    <property type="match status" value="2"/>
</dbReference>
<dbReference type="AlphaFoldDB" id="A0A5C4NDS4"/>
<organism evidence="1 2">
    <name type="scientific">Rubellimicrobium roseum</name>
    <dbReference type="NCBI Taxonomy" id="687525"/>
    <lineage>
        <taxon>Bacteria</taxon>
        <taxon>Pseudomonadati</taxon>
        <taxon>Pseudomonadota</taxon>
        <taxon>Alphaproteobacteria</taxon>
        <taxon>Rhodobacterales</taxon>
        <taxon>Roseobacteraceae</taxon>
        <taxon>Rubellimicrobium</taxon>
    </lineage>
</organism>
<proteinExistence type="predicted"/>
<protein>
    <submittedName>
        <fullName evidence="1">Phosphate/phosphite/phosphonate ABC transporter substrate-binding protein</fullName>
    </submittedName>
</protein>
<dbReference type="Proteomes" id="UP000305709">
    <property type="component" value="Unassembled WGS sequence"/>
</dbReference>
<gene>
    <name evidence="1" type="ORF">FHG71_14670</name>
</gene>
<dbReference type="SUPFAM" id="SSF53850">
    <property type="entry name" value="Periplasmic binding protein-like II"/>
    <property type="match status" value="1"/>
</dbReference>
<dbReference type="Pfam" id="PF12974">
    <property type="entry name" value="Phosphonate-bd"/>
    <property type="match status" value="1"/>
</dbReference>
<evidence type="ECO:0000313" key="1">
    <source>
        <dbReference type="EMBL" id="TNC68524.1"/>
    </source>
</evidence>
<dbReference type="PANTHER" id="PTHR35841">
    <property type="entry name" value="PHOSPHONATES-BINDING PERIPLASMIC PROTEIN"/>
    <property type="match status" value="1"/>
</dbReference>
<dbReference type="OrthoDB" id="7353682at2"/>
<dbReference type="EMBL" id="VDFV01000024">
    <property type="protein sequence ID" value="TNC68524.1"/>
    <property type="molecule type" value="Genomic_DNA"/>
</dbReference>
<dbReference type="PANTHER" id="PTHR35841:SF1">
    <property type="entry name" value="PHOSPHONATES-BINDING PERIPLASMIC PROTEIN"/>
    <property type="match status" value="1"/>
</dbReference>
<sequence>MIASLPMYDRPETAAAHDAFWALVRHGLRARGVAAPDALDRATPYDAGWGRPDLVLGQICNLPFRARHRGRVTVIAASDYGLPEVPPGHYYSVIVARADDPAPGPRLAISDPLSCSGWDAPQDWLRAQGIPFSPVLVTGSHAASARAVAEGRADLAGIDAITFRNLQRWEPAAARLRILGRTVATPGMTFITAPGRDSAPFRAAIGDAIAALPAAEADLLGLRAIVELPPSAYDRPLPPEPDVTAV</sequence>
<comment type="caution">
    <text evidence="1">The sequence shown here is derived from an EMBL/GenBank/DDBJ whole genome shotgun (WGS) entry which is preliminary data.</text>
</comment>